<dbReference type="EMBL" id="BSQG01000008">
    <property type="protein sequence ID" value="GLU49697.1"/>
    <property type="molecule type" value="Genomic_DNA"/>
</dbReference>
<name>A0A9W6UKF8_9ACTN</name>
<sequence length="281" mass="30743">MDAKKDRPTVDELLARVEDAWRDPARLRALVHDALDDGFGAEILPAARRVREIDPDLDRGVLLYALALRGCARHEQAEKILIAHVKARGGRADLWFALAPLASWRGSVNDVNTALDNALLHDPDHADALTWGWKFQSRQHEDGGEHADQWLADRSGAGWRAGLMLGERALHHGRTDAALELFERSCDRAPRRAEPLLRAARALAGAGLDEECARLVLAHWSGSRGPWPLIELIEAQLRLGRIADAAFALARLRGVRDLGDAAPAAAEVSRRAEAARLAAGL</sequence>
<accession>A0A9W6UKF8</accession>
<protein>
    <recommendedName>
        <fullName evidence="3">Tetratricopeptide repeat protein</fullName>
    </recommendedName>
</protein>
<dbReference type="SUPFAM" id="SSF48452">
    <property type="entry name" value="TPR-like"/>
    <property type="match status" value="1"/>
</dbReference>
<proteinExistence type="predicted"/>
<evidence type="ECO:0008006" key="3">
    <source>
        <dbReference type="Google" id="ProtNLM"/>
    </source>
</evidence>
<evidence type="ECO:0000313" key="2">
    <source>
        <dbReference type="Proteomes" id="UP001165092"/>
    </source>
</evidence>
<comment type="caution">
    <text evidence="1">The sequence shown here is derived from an EMBL/GenBank/DDBJ whole genome shotgun (WGS) entry which is preliminary data.</text>
</comment>
<dbReference type="Proteomes" id="UP001165092">
    <property type="component" value="Unassembled WGS sequence"/>
</dbReference>
<organism evidence="1 2">
    <name type="scientific">Nocardiopsis ansamitocini</name>
    <dbReference type="NCBI Taxonomy" id="1670832"/>
    <lineage>
        <taxon>Bacteria</taxon>
        <taxon>Bacillati</taxon>
        <taxon>Actinomycetota</taxon>
        <taxon>Actinomycetes</taxon>
        <taxon>Streptosporangiales</taxon>
        <taxon>Nocardiopsidaceae</taxon>
        <taxon>Nocardiopsis</taxon>
    </lineage>
</organism>
<dbReference type="RefSeq" id="WP_285761232.1">
    <property type="nucleotide sequence ID" value="NZ_BSQG01000008.1"/>
</dbReference>
<evidence type="ECO:0000313" key="1">
    <source>
        <dbReference type="EMBL" id="GLU49697.1"/>
    </source>
</evidence>
<dbReference type="Gene3D" id="1.25.40.10">
    <property type="entry name" value="Tetratricopeptide repeat domain"/>
    <property type="match status" value="1"/>
</dbReference>
<reference evidence="1" key="1">
    <citation type="submission" date="2023-02" db="EMBL/GenBank/DDBJ databases">
        <title>Nocardiopsis ansamitocini NBRC 112285.</title>
        <authorList>
            <person name="Ichikawa N."/>
            <person name="Sato H."/>
            <person name="Tonouchi N."/>
        </authorList>
    </citation>
    <scope>NUCLEOTIDE SEQUENCE</scope>
    <source>
        <strain evidence="1">NBRC 112285</strain>
    </source>
</reference>
<gene>
    <name evidence="1" type="ORF">Nans01_40480</name>
</gene>
<dbReference type="InterPro" id="IPR011990">
    <property type="entry name" value="TPR-like_helical_dom_sf"/>
</dbReference>
<keyword evidence="2" id="KW-1185">Reference proteome</keyword>
<dbReference type="AlphaFoldDB" id="A0A9W6UKF8"/>